<dbReference type="InterPro" id="IPR001509">
    <property type="entry name" value="Epimerase_deHydtase"/>
</dbReference>
<comment type="similarity">
    <text evidence="1">Belongs to the NAD(P)-dependent epimerase/dehydratase family.</text>
</comment>
<feature type="domain" description="NAD-dependent epimerase/dehydratase" evidence="2">
    <location>
        <begin position="5"/>
        <end position="235"/>
    </location>
</feature>
<dbReference type="PANTHER" id="PTHR43000">
    <property type="entry name" value="DTDP-D-GLUCOSE 4,6-DEHYDRATASE-RELATED"/>
    <property type="match status" value="1"/>
</dbReference>
<organism evidence="3 4">
    <name type="scientific">Caldivirga maquilingensis (strain ATCC 700844 / DSM 13496 / JCM 10307 / IC-167)</name>
    <dbReference type="NCBI Taxonomy" id="397948"/>
    <lineage>
        <taxon>Archaea</taxon>
        <taxon>Thermoproteota</taxon>
        <taxon>Thermoprotei</taxon>
        <taxon>Thermoproteales</taxon>
        <taxon>Thermoproteaceae</taxon>
        <taxon>Caldivirga</taxon>
    </lineage>
</organism>
<accession>A8M963</accession>
<dbReference type="OrthoDB" id="4907at2157"/>
<evidence type="ECO:0000256" key="1">
    <source>
        <dbReference type="ARBA" id="ARBA00007637"/>
    </source>
</evidence>
<dbReference type="Proteomes" id="UP000001137">
    <property type="component" value="Chromosome"/>
</dbReference>
<dbReference type="RefSeq" id="WP_012186501.1">
    <property type="nucleotide sequence ID" value="NC_009954.1"/>
</dbReference>
<evidence type="ECO:0000313" key="4">
    <source>
        <dbReference type="Proteomes" id="UP000001137"/>
    </source>
</evidence>
<evidence type="ECO:0000259" key="2">
    <source>
        <dbReference type="Pfam" id="PF01370"/>
    </source>
</evidence>
<protein>
    <submittedName>
        <fullName evidence="3">NAD-dependent epimerase/dehydratase</fullName>
    </submittedName>
</protein>
<dbReference type="GeneID" id="5709005"/>
<dbReference type="InterPro" id="IPR036291">
    <property type="entry name" value="NAD(P)-bd_dom_sf"/>
</dbReference>
<dbReference type="STRING" id="397948.Cmaq_1457"/>
<gene>
    <name evidence="3" type="ordered locus">Cmaq_1457</name>
</gene>
<dbReference type="PRINTS" id="PR01713">
    <property type="entry name" value="NUCEPIMERASE"/>
</dbReference>
<keyword evidence="4" id="KW-1185">Reference proteome</keyword>
<dbReference type="Pfam" id="PF01370">
    <property type="entry name" value="Epimerase"/>
    <property type="match status" value="1"/>
</dbReference>
<dbReference type="EMBL" id="CP000852">
    <property type="protein sequence ID" value="ABW02282.1"/>
    <property type="molecule type" value="Genomic_DNA"/>
</dbReference>
<dbReference type="KEGG" id="cma:Cmaq_1457"/>
<dbReference type="AlphaFoldDB" id="A8M963"/>
<evidence type="ECO:0000313" key="3">
    <source>
        <dbReference type="EMBL" id="ABW02282.1"/>
    </source>
</evidence>
<dbReference type="SUPFAM" id="SSF51735">
    <property type="entry name" value="NAD(P)-binding Rossmann-fold domains"/>
    <property type="match status" value="1"/>
</dbReference>
<dbReference type="eggNOG" id="arCOG01369">
    <property type="taxonomic scope" value="Archaea"/>
</dbReference>
<dbReference type="HOGENOM" id="CLU_007383_1_7_2"/>
<reference evidence="3 4" key="1">
    <citation type="submission" date="2007-10" db="EMBL/GenBank/DDBJ databases">
        <title>Complete sequence of Caldivirga maquilingensis IC-167.</title>
        <authorList>
            <consortium name="US DOE Joint Genome Institute"/>
            <person name="Copeland A."/>
            <person name="Lucas S."/>
            <person name="Lapidus A."/>
            <person name="Barry K."/>
            <person name="Glavina del Rio T."/>
            <person name="Dalin E."/>
            <person name="Tice H."/>
            <person name="Pitluck S."/>
            <person name="Saunders E."/>
            <person name="Brettin T."/>
            <person name="Bruce D."/>
            <person name="Detter J.C."/>
            <person name="Han C."/>
            <person name="Schmutz J."/>
            <person name="Larimer F."/>
            <person name="Land M."/>
            <person name="Hauser L."/>
            <person name="Kyrpides N."/>
            <person name="Ivanova N."/>
            <person name="Biddle J.F."/>
            <person name="Zhang Z."/>
            <person name="Fitz-Gibbon S.T."/>
            <person name="Lowe T.M."/>
            <person name="Saltikov C."/>
            <person name="House C.H."/>
            <person name="Richardson P."/>
        </authorList>
    </citation>
    <scope>NUCLEOTIDE SEQUENCE [LARGE SCALE GENOMIC DNA]</scope>
    <source>
        <strain evidence="4">ATCC 700844 / DSM 13496 / JCM 10307 / IC-167</strain>
    </source>
</reference>
<dbReference type="Gene3D" id="3.40.50.720">
    <property type="entry name" value="NAD(P)-binding Rossmann-like Domain"/>
    <property type="match status" value="1"/>
</dbReference>
<proteinExistence type="inferred from homology"/>
<name>A8M963_CALMQ</name>
<sequence length="301" mass="32978">MRVPITGGAGFIGHNTAIYLRERGVEVVVLDSLERSTEYAVRRLRDAGVSIIRGDVGDSSTVGPLVGDSDVVIHAAAYIDVHESMQRPADYVRNNVVGTTVVAHECLRHGKPMVFISSAAVYGNPVRLPIPEDHPLRPISPYGLSKVLSEEVVRFFGGLGLRFVILRPFNVYGPGQNSAYAGVIMRFIERVKRGLPPVIYGDGNQARDFIHVLDVARVIERVITGDYWGETFNVGTGVPTRIIDLARLVMGLFGMDGEPLFDKPRPGDIRDSYADISKARSILGFTPSISLEDGLRGLMYE</sequence>